<reference evidence="1 2" key="1">
    <citation type="submission" date="2019-11" db="EMBL/GenBank/DDBJ databases">
        <title>Gracilibacillus salitolerans sp. nov., a moderate halophile isolated from a saline soil in northwest China.</title>
        <authorList>
            <person name="Gan L."/>
        </authorList>
    </citation>
    <scope>NUCLEOTIDE SEQUENCE [LARGE SCALE GENOMIC DNA]</scope>
    <source>
        <strain evidence="1 2">SCU50</strain>
    </source>
</reference>
<evidence type="ECO:0000313" key="1">
    <source>
        <dbReference type="EMBL" id="QGH34057.1"/>
    </source>
</evidence>
<dbReference type="SUPFAM" id="SSF53756">
    <property type="entry name" value="UDP-Glycosyltransferase/glycogen phosphorylase"/>
    <property type="match status" value="1"/>
</dbReference>
<organism evidence="1 2">
    <name type="scientific">Gracilibacillus salitolerans</name>
    <dbReference type="NCBI Taxonomy" id="2663022"/>
    <lineage>
        <taxon>Bacteria</taxon>
        <taxon>Bacillati</taxon>
        <taxon>Bacillota</taxon>
        <taxon>Bacilli</taxon>
        <taxon>Bacillales</taxon>
        <taxon>Bacillaceae</taxon>
        <taxon>Gracilibacillus</taxon>
    </lineage>
</organism>
<evidence type="ECO:0008006" key="3">
    <source>
        <dbReference type="Google" id="ProtNLM"/>
    </source>
</evidence>
<gene>
    <name evidence="1" type="ORF">GI584_08500</name>
</gene>
<dbReference type="RefSeq" id="WP_153790957.1">
    <property type="nucleotide sequence ID" value="NZ_CP045915.1"/>
</dbReference>
<dbReference type="AlphaFoldDB" id="A0A5Q2TIT3"/>
<protein>
    <recommendedName>
        <fullName evidence="3">Glycosyltransferase</fullName>
    </recommendedName>
</protein>
<name>A0A5Q2TIT3_9BACI</name>
<dbReference type="Proteomes" id="UP000339690">
    <property type="component" value="Chromosome"/>
</dbReference>
<dbReference type="KEGG" id="grc:GI584_08500"/>
<dbReference type="EMBL" id="CP045915">
    <property type="protein sequence ID" value="QGH34057.1"/>
    <property type="molecule type" value="Genomic_DNA"/>
</dbReference>
<evidence type="ECO:0000313" key="2">
    <source>
        <dbReference type="Proteomes" id="UP000339690"/>
    </source>
</evidence>
<sequence length="744" mass="87518">MKKIVISIISNVLVKDEVVIQETYNFFSDEGYVIEQFLDNEQQIQVDQLPLIIDQIKSKYSEQDLLRVIVISNIRPLILSWFRCYNTIADDFVFLVNSDESIRVYENQLPIVNYLSEYSDNSISEEKLIGKIYINDFPIESGFGFYLFSFARYNYFQGLEHFEERRHQKNIIQKNYVYKNNEYFFFMKGIKERLDIKLDESHTKPFLNINKKLIALLEENPEFMIHLFVEISNLDERKAFIYDLLMKLIEVYSSFTPDKQINFYSMVKKYIKKSKIAFVDKMSFYNILVKLEATKDIILQDIISEIKQDKENIKYHYPLITNSLFYVSKERVEIYPEVINDRMDILERVLNYYNPKTVMKYNSKLKTGRVKKIAIITSQLLDIKHSPTLLALTVTKYLKKIDPSLEIKIYVDDMYIYCKEELGFPHMYTSINSYKVKQTHDEFLSGIEGIEVVYTNKSDTRKKTLQNEVSEVIDFNPDVIYLMGADFSLRAWELSKQIPTVVMNMTPEPSNFKYGHIYTAKHDVRLFESQLRKFNIKQNDRIFKKVIHGNVLPPLKKDYKRSDLGVGKNDFVIVTAGNRLDGDIDIDFINIIKAFLNKFCNVKWILIGNGNHKLIKRELVNEVNSRRIIFRSYEEDLQSIFKLCDLYVNPFCEGNGRIGRMAMNMYLPIVSHTSASDISDNIGSEYQVDKDKYLLKMIYYYENENARESVGKTMKEKAQANVKHPLNWAKHLITVLNTAFGTKL</sequence>
<proteinExistence type="predicted"/>
<dbReference type="Gene3D" id="3.40.50.2000">
    <property type="entry name" value="Glycogen Phosphorylase B"/>
    <property type="match status" value="2"/>
</dbReference>
<accession>A0A5Q2TIT3</accession>
<keyword evidence="2" id="KW-1185">Reference proteome</keyword>